<reference evidence="1" key="1">
    <citation type="submission" date="2018-11" db="EMBL/GenBank/DDBJ databases">
        <authorList>
            <person name="Alioto T."/>
            <person name="Alioto T."/>
        </authorList>
    </citation>
    <scope>NUCLEOTIDE SEQUENCE</scope>
</reference>
<keyword evidence="2" id="KW-1185">Reference proteome</keyword>
<gene>
    <name evidence="1" type="ORF">MGAL_10B003196</name>
</gene>
<dbReference type="AlphaFoldDB" id="A0A8B6BGI4"/>
<comment type="caution">
    <text evidence="1">The sequence shown here is derived from an EMBL/GenBank/DDBJ whole genome shotgun (WGS) entry which is preliminary data.</text>
</comment>
<evidence type="ECO:0000313" key="1">
    <source>
        <dbReference type="EMBL" id="VDH90174.1"/>
    </source>
</evidence>
<sequence>MPSKPFSVSFNYKFFVTKNMKNLVVVLILTLCIAGLNAKKAHMGNYGFDQFCPHRPRRCNWYCKDWGFTEGKCLGHRNRECWCFWYGRKPSFAGKRKIAHQ</sequence>
<dbReference type="InterPro" id="IPR036574">
    <property type="entry name" value="Scorpion_toxin-like_sf"/>
</dbReference>
<proteinExistence type="predicted"/>
<accession>A0A8B6BGI4</accession>
<dbReference type="SUPFAM" id="SSF57095">
    <property type="entry name" value="Scorpion toxin-like"/>
    <property type="match status" value="1"/>
</dbReference>
<protein>
    <submittedName>
        <fullName evidence="1">Uncharacterized protein</fullName>
    </submittedName>
</protein>
<organism evidence="1 2">
    <name type="scientific">Mytilus galloprovincialis</name>
    <name type="common">Mediterranean mussel</name>
    <dbReference type="NCBI Taxonomy" id="29158"/>
    <lineage>
        <taxon>Eukaryota</taxon>
        <taxon>Metazoa</taxon>
        <taxon>Spiralia</taxon>
        <taxon>Lophotrochozoa</taxon>
        <taxon>Mollusca</taxon>
        <taxon>Bivalvia</taxon>
        <taxon>Autobranchia</taxon>
        <taxon>Pteriomorphia</taxon>
        <taxon>Mytilida</taxon>
        <taxon>Mytiloidea</taxon>
        <taxon>Mytilidae</taxon>
        <taxon>Mytilinae</taxon>
        <taxon>Mytilus</taxon>
    </lineage>
</organism>
<dbReference type="OrthoDB" id="10369952at2759"/>
<dbReference type="EMBL" id="UYJE01000097">
    <property type="protein sequence ID" value="VDH90174.1"/>
    <property type="molecule type" value="Genomic_DNA"/>
</dbReference>
<name>A0A8B6BGI4_MYTGA</name>
<dbReference type="Proteomes" id="UP000596742">
    <property type="component" value="Unassembled WGS sequence"/>
</dbReference>
<evidence type="ECO:0000313" key="2">
    <source>
        <dbReference type="Proteomes" id="UP000596742"/>
    </source>
</evidence>